<dbReference type="Gene3D" id="1.10.10.10">
    <property type="entry name" value="Winged helix-like DNA-binding domain superfamily/Winged helix DNA-binding domain"/>
    <property type="match status" value="1"/>
</dbReference>
<keyword evidence="8" id="KW-0805">Transcription regulation</keyword>
<proteinExistence type="inferred from homology"/>
<comment type="subunit">
    <text evidence="3">Homodimer.</text>
</comment>
<accession>B1VGH7</accession>
<dbReference type="STRING" id="504474.cu1324"/>
<keyword evidence="5" id="KW-0678">Repressor</keyword>
<evidence type="ECO:0000256" key="11">
    <source>
        <dbReference type="PIRSR" id="PIRSR602481-1"/>
    </source>
</evidence>
<evidence type="ECO:0000256" key="1">
    <source>
        <dbReference type="ARBA" id="ARBA00004496"/>
    </source>
</evidence>
<protein>
    <submittedName>
        <fullName evidence="13">Putative transcriptional regulator (FUR family)</fullName>
    </submittedName>
</protein>
<comment type="subcellular location">
    <subcellularLocation>
        <location evidence="1">Cytoplasm</location>
    </subcellularLocation>
</comment>
<evidence type="ECO:0000256" key="6">
    <source>
        <dbReference type="ARBA" id="ARBA00022723"/>
    </source>
</evidence>
<gene>
    <name evidence="13" type="ordered locus">cu1324</name>
</gene>
<dbReference type="Gene3D" id="3.30.1490.190">
    <property type="match status" value="1"/>
</dbReference>
<dbReference type="InterPro" id="IPR036390">
    <property type="entry name" value="WH_DNA-bd_sf"/>
</dbReference>
<keyword evidence="6 11" id="KW-0479">Metal-binding</keyword>
<dbReference type="InterPro" id="IPR043135">
    <property type="entry name" value="Fur_C"/>
</dbReference>
<dbReference type="GO" id="GO:0005829">
    <property type="term" value="C:cytosol"/>
    <property type="evidence" value="ECO:0007669"/>
    <property type="project" value="TreeGrafter"/>
</dbReference>
<feature type="binding site" evidence="12">
    <location>
        <position position="162"/>
    </location>
    <ligand>
        <name>Fe cation</name>
        <dbReference type="ChEBI" id="CHEBI:24875"/>
    </ligand>
</feature>
<dbReference type="AlphaFoldDB" id="B1VGH7"/>
<feature type="binding site" evidence="11">
    <location>
        <position position="170"/>
    </location>
    <ligand>
        <name>Zn(2+)</name>
        <dbReference type="ChEBI" id="CHEBI:29105"/>
    </ligand>
</feature>
<evidence type="ECO:0000256" key="4">
    <source>
        <dbReference type="ARBA" id="ARBA00022490"/>
    </source>
</evidence>
<feature type="binding site" evidence="11">
    <location>
        <position position="130"/>
    </location>
    <ligand>
        <name>Zn(2+)</name>
        <dbReference type="ChEBI" id="CHEBI:29105"/>
    </ligand>
</feature>
<feature type="binding site" evidence="11">
    <location>
        <position position="133"/>
    </location>
    <ligand>
        <name>Zn(2+)</name>
        <dbReference type="ChEBI" id="CHEBI:29105"/>
    </ligand>
</feature>
<dbReference type="RefSeq" id="WP_012360572.1">
    <property type="nucleotide sequence ID" value="NC_010545.1"/>
</dbReference>
<keyword evidence="12" id="KW-0408">Iron</keyword>
<evidence type="ECO:0000256" key="9">
    <source>
        <dbReference type="ARBA" id="ARBA00023125"/>
    </source>
</evidence>
<dbReference type="eggNOG" id="COG0735">
    <property type="taxonomic scope" value="Bacteria"/>
</dbReference>
<dbReference type="GeneID" id="60604105"/>
<evidence type="ECO:0000256" key="7">
    <source>
        <dbReference type="ARBA" id="ARBA00022833"/>
    </source>
</evidence>
<keyword evidence="14" id="KW-1185">Reference proteome</keyword>
<evidence type="ECO:0000256" key="5">
    <source>
        <dbReference type="ARBA" id="ARBA00022491"/>
    </source>
</evidence>
<evidence type="ECO:0000256" key="2">
    <source>
        <dbReference type="ARBA" id="ARBA00007957"/>
    </source>
</evidence>
<feature type="binding site" evidence="12">
    <location>
        <position position="145"/>
    </location>
    <ligand>
        <name>Fe cation</name>
        <dbReference type="ChEBI" id="CHEBI:24875"/>
    </ligand>
</feature>
<dbReference type="GO" id="GO:0000976">
    <property type="term" value="F:transcription cis-regulatory region binding"/>
    <property type="evidence" value="ECO:0007669"/>
    <property type="project" value="TreeGrafter"/>
</dbReference>
<dbReference type="EMBL" id="AM942444">
    <property type="protein sequence ID" value="CAQ05284.1"/>
    <property type="molecule type" value="Genomic_DNA"/>
</dbReference>
<dbReference type="CDD" id="cd07153">
    <property type="entry name" value="Fur_like"/>
    <property type="match status" value="1"/>
</dbReference>
<dbReference type="FunFam" id="1.10.10.10:FF:000459">
    <property type="entry name" value="Ferric uptake regulation protein"/>
    <property type="match status" value="1"/>
</dbReference>
<feature type="binding site" evidence="11">
    <location>
        <position position="173"/>
    </location>
    <ligand>
        <name>Zn(2+)</name>
        <dbReference type="ChEBI" id="CHEBI:29105"/>
    </ligand>
</feature>
<evidence type="ECO:0000313" key="14">
    <source>
        <dbReference type="Proteomes" id="UP000001727"/>
    </source>
</evidence>
<dbReference type="GO" id="GO:1900376">
    <property type="term" value="P:regulation of secondary metabolite biosynthetic process"/>
    <property type="evidence" value="ECO:0007669"/>
    <property type="project" value="TreeGrafter"/>
</dbReference>
<evidence type="ECO:0000256" key="12">
    <source>
        <dbReference type="PIRSR" id="PIRSR602481-2"/>
    </source>
</evidence>
<keyword evidence="10" id="KW-0804">Transcription</keyword>
<evidence type="ECO:0000313" key="13">
    <source>
        <dbReference type="EMBL" id="CAQ05284.1"/>
    </source>
</evidence>
<name>B1VGH7_CORU7</name>
<dbReference type="GO" id="GO:0008270">
    <property type="term" value="F:zinc ion binding"/>
    <property type="evidence" value="ECO:0007669"/>
    <property type="project" value="TreeGrafter"/>
</dbReference>
<comment type="cofactor">
    <cofactor evidence="11">
        <name>Zn(2+)</name>
        <dbReference type="ChEBI" id="CHEBI:29105"/>
    </cofactor>
    <text evidence="11">Binds 1 zinc ion per subunit.</text>
</comment>
<dbReference type="InterPro" id="IPR002481">
    <property type="entry name" value="FUR"/>
</dbReference>
<organism evidence="13 14">
    <name type="scientific">Corynebacterium urealyticum (strain ATCC 43042 / DSM 7109)</name>
    <dbReference type="NCBI Taxonomy" id="504474"/>
    <lineage>
        <taxon>Bacteria</taxon>
        <taxon>Bacillati</taxon>
        <taxon>Actinomycetota</taxon>
        <taxon>Actinomycetes</taxon>
        <taxon>Mycobacteriales</taxon>
        <taxon>Corynebacteriaceae</taxon>
        <taxon>Corynebacterium</taxon>
    </lineage>
</organism>
<dbReference type="GO" id="GO:0003700">
    <property type="term" value="F:DNA-binding transcription factor activity"/>
    <property type="evidence" value="ECO:0007669"/>
    <property type="project" value="InterPro"/>
</dbReference>
<dbReference type="InterPro" id="IPR036388">
    <property type="entry name" value="WH-like_DNA-bd_sf"/>
</dbReference>
<dbReference type="HOGENOM" id="CLU_096072_5_0_11"/>
<comment type="similarity">
    <text evidence="2">Belongs to the Fur family.</text>
</comment>
<keyword evidence="9" id="KW-0238">DNA-binding</keyword>
<evidence type="ECO:0000256" key="3">
    <source>
        <dbReference type="ARBA" id="ARBA00011738"/>
    </source>
</evidence>
<comment type="cofactor">
    <cofactor evidence="12">
        <name>Mn(2+)</name>
        <dbReference type="ChEBI" id="CHEBI:29035"/>
    </cofactor>
    <cofactor evidence="12">
        <name>Fe(2+)</name>
        <dbReference type="ChEBI" id="CHEBI:29033"/>
    </cofactor>
    <text evidence="12">Binds 1 Mn(2+) or Fe(2+) ion per subunit.</text>
</comment>
<evidence type="ECO:0000256" key="10">
    <source>
        <dbReference type="ARBA" id="ARBA00023163"/>
    </source>
</evidence>
<dbReference type="GO" id="GO:0045892">
    <property type="term" value="P:negative regulation of DNA-templated transcription"/>
    <property type="evidence" value="ECO:0007669"/>
    <property type="project" value="TreeGrafter"/>
</dbReference>
<keyword evidence="4" id="KW-0963">Cytoplasm</keyword>
<dbReference type="Proteomes" id="UP000001727">
    <property type="component" value="Chromosome"/>
</dbReference>
<dbReference type="SUPFAM" id="SSF46785">
    <property type="entry name" value="Winged helix' DNA-binding domain"/>
    <property type="match status" value="1"/>
</dbReference>
<reference evidence="13 14" key="1">
    <citation type="journal article" date="2008" name="J. Biotechnol.">
        <title>The lifestyle of Corynebacterium urealyticum derived from its complete genome sequence established by pyrosequencing.</title>
        <authorList>
            <person name="Tauch A."/>
            <person name="Trost E."/>
            <person name="Tilker A."/>
            <person name="Ludewig U."/>
            <person name="Schneiker S."/>
            <person name="Goesmann A."/>
            <person name="Arnold W."/>
            <person name="Bekel T."/>
            <person name="Brinkrolf K."/>
            <person name="Brune I."/>
            <person name="Goetker S."/>
            <person name="Kalinowski J."/>
            <person name="Kamp P.-B."/>
            <person name="Lobo F.P."/>
            <person name="Viehoever P."/>
            <person name="Weisshaar B."/>
            <person name="Soriano F."/>
            <person name="Droege M."/>
            <person name="Puehler A."/>
        </authorList>
    </citation>
    <scope>NUCLEOTIDE SEQUENCE [LARGE SCALE GENOMIC DNA]</scope>
    <source>
        <strain evidence="14">ATCC 43042 / DSM 7109</strain>
    </source>
</reference>
<sequence length="181" mass="19596">MAIRCFSAPPPPAAPNHGPAIDNLLKTSAGRARLQFMVSKNSTGGISIGQRNTRQRAAVVAMLEQVEEFASAQDIHARLVAAGEKVGLTTVYRTLQQMSAMGAIDTLNNESGETLYRRCAMDTHHHHLVCNDCRTTVEIDGGPVEDWARDVAKKYGFQKTGHTADVFGLCADCAAKKTQKN</sequence>
<dbReference type="KEGG" id="cur:cu1324"/>
<dbReference type="Pfam" id="PF01475">
    <property type="entry name" value="FUR"/>
    <property type="match status" value="1"/>
</dbReference>
<evidence type="ECO:0000256" key="8">
    <source>
        <dbReference type="ARBA" id="ARBA00023015"/>
    </source>
</evidence>
<dbReference type="PANTHER" id="PTHR33202">
    <property type="entry name" value="ZINC UPTAKE REGULATION PROTEIN"/>
    <property type="match status" value="1"/>
</dbReference>
<feature type="binding site" evidence="12">
    <location>
        <position position="124"/>
    </location>
    <ligand>
        <name>Fe cation</name>
        <dbReference type="ChEBI" id="CHEBI:24875"/>
    </ligand>
</feature>
<keyword evidence="7 11" id="KW-0862">Zinc</keyword>
<dbReference type="PANTHER" id="PTHR33202:SF2">
    <property type="entry name" value="FERRIC UPTAKE REGULATION PROTEIN"/>
    <property type="match status" value="1"/>
</dbReference>